<evidence type="ECO:0000256" key="3">
    <source>
        <dbReference type="PROSITE-ProRule" id="PRU01191"/>
    </source>
</evidence>
<dbReference type="GO" id="GO:0006355">
    <property type="term" value="P:regulation of DNA-templated transcription"/>
    <property type="evidence" value="ECO:0000318"/>
    <property type="project" value="GO_Central"/>
</dbReference>
<dbReference type="AlphaFoldDB" id="U5CXD5"/>
<dbReference type="PROSITE" id="PS50985">
    <property type="entry name" value="GRAS"/>
    <property type="match status" value="1"/>
</dbReference>
<dbReference type="OrthoDB" id="757063at2759"/>
<gene>
    <name evidence="4" type="ORF">AMTR_s04794p00002520</name>
</gene>
<accession>U5CXD5</accession>
<reference evidence="5" key="1">
    <citation type="journal article" date="2013" name="Science">
        <title>The Amborella genome and the evolution of flowering plants.</title>
        <authorList>
            <consortium name="Amborella Genome Project"/>
        </authorList>
    </citation>
    <scope>NUCLEOTIDE SEQUENCE [LARGE SCALE GENOMIC DNA]</scope>
</reference>
<name>U5CXD5_AMBTC</name>
<dbReference type="Proteomes" id="UP000017836">
    <property type="component" value="Unassembled WGS sequence"/>
</dbReference>
<sequence>MSLLNRCSMKDHQAIEVQSAVGDFLLPHETWVCNPTGISMNTHCFPTEELARSVVGDRGLLDANTERFDLSEWIDTVAKQLSDNTPTVLHEKASATQSDALALPSNDSSTITEDYMPKKRIRKLSEAPDPLVHCKNMSQDLPREHTESSDEGMLLLSHLLECAVAISVDDLVTANSIALELGQSASPYRPSSAERVVAYFARAMASRIMNSWLGICTPLHSYKATTAAFQTFHTVSPFVKFAYLASNQAILEAFEDRERVHIIDVDIMHGSQWPTLLHALATRVRGPPHVRMTGLGVSLGTLEETGKQLSCFARRLGMHFEFQPVAKRFSEVEMSVLQGRRAEAVAVHWLQHSSYDAIGSDHKALSMLKDLAPKVVTLAEQEMARSGPFLERFVGALHYYSSMFDALAVSLPHDNPDRHRVEHDLLSREVTNVLAVGGPARSGEVKFSSWRAELLRNCQHFTQVPLSSNTASHAQLVLNMLPSSHGYTLFQGDGTLKLGWKDTSLYTASAWTSNAWHHFHFL</sequence>
<dbReference type="GO" id="GO:0003700">
    <property type="term" value="F:DNA-binding transcription factor activity"/>
    <property type="evidence" value="ECO:0000318"/>
    <property type="project" value="GO_Central"/>
</dbReference>
<feature type="short sequence motif" description="VHIID" evidence="3">
    <location>
        <begin position="260"/>
        <end position="264"/>
    </location>
</feature>
<dbReference type="Pfam" id="PF03514">
    <property type="entry name" value="GRAS"/>
    <property type="match status" value="1"/>
</dbReference>
<proteinExistence type="inferred from homology"/>
<dbReference type="HOGENOM" id="CLU_011924_0_2_1"/>
<dbReference type="GO" id="GO:0043565">
    <property type="term" value="F:sequence-specific DNA binding"/>
    <property type="evidence" value="ECO:0000318"/>
    <property type="project" value="GO_Central"/>
</dbReference>
<evidence type="ECO:0000256" key="2">
    <source>
        <dbReference type="ARBA" id="ARBA00023163"/>
    </source>
</evidence>
<feature type="region of interest" description="SAW" evidence="3">
    <location>
        <begin position="435"/>
        <end position="512"/>
    </location>
</feature>
<evidence type="ECO:0000313" key="4">
    <source>
        <dbReference type="EMBL" id="ERM97548.1"/>
    </source>
</evidence>
<comment type="similarity">
    <text evidence="3">Belongs to the GRAS family.</text>
</comment>
<comment type="caution">
    <text evidence="3">Lacks conserved residue(s) required for the propagation of feature annotation.</text>
</comment>
<dbReference type="EMBL" id="KI396080">
    <property type="protein sequence ID" value="ERM97548.1"/>
    <property type="molecule type" value="Genomic_DNA"/>
</dbReference>
<keyword evidence="1" id="KW-0805">Transcription regulation</keyword>
<feature type="region of interest" description="VHIID" evidence="3">
    <location>
        <begin position="229"/>
        <end position="294"/>
    </location>
</feature>
<dbReference type="GO" id="GO:0005634">
    <property type="term" value="C:nucleus"/>
    <property type="evidence" value="ECO:0000318"/>
    <property type="project" value="GO_Central"/>
</dbReference>
<dbReference type="OMA" id="KFRHWRS"/>
<evidence type="ECO:0000313" key="5">
    <source>
        <dbReference type="Proteomes" id="UP000017836"/>
    </source>
</evidence>
<keyword evidence="5" id="KW-1185">Reference proteome</keyword>
<keyword evidence="2" id="KW-0804">Transcription</keyword>
<dbReference type="InterPro" id="IPR005202">
    <property type="entry name" value="TF_GRAS"/>
</dbReference>
<dbReference type="PANTHER" id="PTHR31636">
    <property type="entry name" value="OSJNBA0084A10.13 PROTEIN-RELATED"/>
    <property type="match status" value="1"/>
</dbReference>
<organism evidence="4 5">
    <name type="scientific">Amborella trichopoda</name>
    <dbReference type="NCBI Taxonomy" id="13333"/>
    <lineage>
        <taxon>Eukaryota</taxon>
        <taxon>Viridiplantae</taxon>
        <taxon>Streptophyta</taxon>
        <taxon>Embryophyta</taxon>
        <taxon>Tracheophyta</taxon>
        <taxon>Spermatophyta</taxon>
        <taxon>Magnoliopsida</taxon>
        <taxon>Amborellales</taxon>
        <taxon>Amborellaceae</taxon>
        <taxon>Amborella</taxon>
    </lineage>
</organism>
<dbReference type="Gramene" id="ERM97548">
    <property type="protein sequence ID" value="ERM97548"/>
    <property type="gene ID" value="AMTR_s04794p00002520"/>
</dbReference>
<feature type="region of interest" description="Leucine repeat II (LRII)" evidence="3">
    <location>
        <begin position="304"/>
        <end position="336"/>
    </location>
</feature>
<dbReference type="eggNOG" id="ENOG502QQ6W">
    <property type="taxonomic scope" value="Eukaryota"/>
</dbReference>
<protein>
    <submittedName>
        <fullName evidence="4">Uncharacterized protein</fullName>
    </submittedName>
</protein>
<evidence type="ECO:0000256" key="1">
    <source>
        <dbReference type="ARBA" id="ARBA00023015"/>
    </source>
</evidence>